<name>A0A1S3UNJ8_VIGRR</name>
<dbReference type="InterPro" id="IPR006652">
    <property type="entry name" value="Kelch_1"/>
</dbReference>
<dbReference type="GO" id="GO:0080037">
    <property type="term" value="P:negative regulation of cytokinin-activated signaling pathway"/>
    <property type="evidence" value="ECO:0007669"/>
    <property type="project" value="InterPro"/>
</dbReference>
<evidence type="ECO:0000259" key="1">
    <source>
        <dbReference type="Pfam" id="PF00646"/>
    </source>
</evidence>
<dbReference type="InterPro" id="IPR036047">
    <property type="entry name" value="F-box-like_dom_sf"/>
</dbReference>
<protein>
    <submittedName>
        <fullName evidence="3">F-box/kelch-repeat protein At1g15670-like</fullName>
    </submittedName>
</protein>
<dbReference type="SUPFAM" id="SSF117281">
    <property type="entry name" value="Kelch motif"/>
    <property type="match status" value="1"/>
</dbReference>
<proteinExistence type="predicted"/>
<dbReference type="RefSeq" id="XP_014507577.2">
    <property type="nucleotide sequence ID" value="XM_014652091.2"/>
</dbReference>
<dbReference type="SUPFAM" id="SSF81383">
    <property type="entry name" value="F-box domain"/>
    <property type="match status" value="1"/>
</dbReference>
<dbReference type="Pfam" id="PF00646">
    <property type="entry name" value="F-box"/>
    <property type="match status" value="1"/>
</dbReference>
<dbReference type="GO" id="GO:2000762">
    <property type="term" value="P:regulation of phenylpropanoid metabolic process"/>
    <property type="evidence" value="ECO:0007669"/>
    <property type="project" value="InterPro"/>
</dbReference>
<reference evidence="3" key="2">
    <citation type="submission" date="2025-08" db="UniProtKB">
        <authorList>
            <consortium name="RefSeq"/>
        </authorList>
    </citation>
    <scope>IDENTIFICATION</scope>
    <source>
        <tissue evidence="3">Leaf</tissue>
    </source>
</reference>
<evidence type="ECO:0000313" key="2">
    <source>
        <dbReference type="Proteomes" id="UP000087766"/>
    </source>
</evidence>
<sequence>MMTYLTAYISINATTAGSSCSQNTYNMDFSIFIHFNDLIPGLPTDLGLECLTRLPHSAHRVALRVCRQWHHLLQSDQFYAHRKKTGRTRRVTCLVQARQDQPRHDKLTGSLPPSYGISLFDPQSMAWDRVEPVPEYPFGLPLFCQLASCDGSLVLMGGWDPASYEPLTAVFVYDFRTSEWRRGKDMPEKRSFFAIGSGRGRVYVAGGHDENKNALRSAWTYDPRRDEWAGVGPMGRERDECEGVVVGDEFWVVSGYGTERQGMFDGSVEVLDLGSGQWREVNGVWEEGRCPRSCVGVGKDGKLVNFRGFDPGLKVGVCGVAIGSNVVLSGSEYEEAAHGFFLVDMEEGQNRKLKSISVAEGFSGLVQSGCCVEI</sequence>
<evidence type="ECO:0000313" key="3">
    <source>
        <dbReference type="RefSeq" id="XP_014507577.2"/>
    </source>
</evidence>
<dbReference type="GeneID" id="106767243"/>
<dbReference type="Pfam" id="PF01344">
    <property type="entry name" value="Kelch_1"/>
    <property type="match status" value="2"/>
</dbReference>
<reference evidence="2" key="1">
    <citation type="journal article" date="2014" name="Nat. Commun.">
        <title>Genome sequence of mungbean and insights into evolution within Vigna species.</title>
        <authorList>
            <person name="Kang Y.J."/>
            <person name="Kim S.K."/>
            <person name="Kim M.Y."/>
            <person name="Lestari P."/>
            <person name="Kim K.H."/>
            <person name="Ha B.K."/>
            <person name="Jun T.H."/>
            <person name="Hwang W.J."/>
            <person name="Lee T."/>
            <person name="Lee J."/>
            <person name="Shim S."/>
            <person name="Yoon M.Y."/>
            <person name="Jang Y.E."/>
            <person name="Han K.S."/>
            <person name="Taeprayoon P."/>
            <person name="Yoon N."/>
            <person name="Somta P."/>
            <person name="Tanya P."/>
            <person name="Kim K.S."/>
            <person name="Gwag J.G."/>
            <person name="Moon J.K."/>
            <person name="Lee Y.H."/>
            <person name="Park B.S."/>
            <person name="Bombarely A."/>
            <person name="Doyle J.J."/>
            <person name="Jackson S.A."/>
            <person name="Schafleitner R."/>
            <person name="Srinives P."/>
            <person name="Varshney R.K."/>
            <person name="Lee S.H."/>
        </authorList>
    </citation>
    <scope>NUCLEOTIDE SEQUENCE [LARGE SCALE GENOMIC DNA]</scope>
    <source>
        <strain evidence="2">cv. VC1973A</strain>
    </source>
</reference>
<organism evidence="2 3">
    <name type="scientific">Vigna radiata var. radiata</name>
    <name type="common">Mung bean</name>
    <name type="synonym">Phaseolus aureus</name>
    <dbReference type="NCBI Taxonomy" id="3916"/>
    <lineage>
        <taxon>Eukaryota</taxon>
        <taxon>Viridiplantae</taxon>
        <taxon>Streptophyta</taxon>
        <taxon>Embryophyta</taxon>
        <taxon>Tracheophyta</taxon>
        <taxon>Spermatophyta</taxon>
        <taxon>Magnoliopsida</taxon>
        <taxon>eudicotyledons</taxon>
        <taxon>Gunneridae</taxon>
        <taxon>Pentapetalae</taxon>
        <taxon>rosids</taxon>
        <taxon>fabids</taxon>
        <taxon>Fabales</taxon>
        <taxon>Fabaceae</taxon>
        <taxon>Papilionoideae</taxon>
        <taxon>50 kb inversion clade</taxon>
        <taxon>NPAAA clade</taxon>
        <taxon>indigoferoid/millettioid clade</taxon>
        <taxon>Phaseoleae</taxon>
        <taxon>Vigna</taxon>
    </lineage>
</organism>
<dbReference type="InterPro" id="IPR001810">
    <property type="entry name" value="F-box_dom"/>
</dbReference>
<dbReference type="OrthoDB" id="191037at2759"/>
<dbReference type="Gene3D" id="2.120.10.80">
    <property type="entry name" value="Kelch-type beta propeller"/>
    <property type="match status" value="1"/>
</dbReference>
<dbReference type="InterPro" id="IPR044595">
    <property type="entry name" value="KMD1-4"/>
</dbReference>
<dbReference type="KEGG" id="vra:106767243"/>
<dbReference type="CDD" id="cd22152">
    <property type="entry name" value="F-box_AtAFR-like"/>
    <property type="match status" value="1"/>
</dbReference>
<dbReference type="PANTHER" id="PTHR46407">
    <property type="entry name" value="OS02G0208700 PROTEIN"/>
    <property type="match status" value="1"/>
</dbReference>
<feature type="domain" description="F-box" evidence="1">
    <location>
        <begin position="40"/>
        <end position="79"/>
    </location>
</feature>
<keyword evidence="2" id="KW-1185">Reference proteome</keyword>
<gene>
    <name evidence="3" type="primary">LOC106767243</name>
</gene>
<dbReference type="SMART" id="SM00612">
    <property type="entry name" value="Kelch"/>
    <property type="match status" value="2"/>
</dbReference>
<dbReference type="AlphaFoldDB" id="A0A1S3UNJ8"/>
<dbReference type="PANTHER" id="PTHR46407:SF6">
    <property type="entry name" value="F-BOX DOMAIN-CONTAINING PROTEIN"/>
    <property type="match status" value="1"/>
</dbReference>
<dbReference type="Proteomes" id="UP000087766">
    <property type="component" value="Chromosome 7"/>
</dbReference>
<accession>A0A1S3UNJ8</accession>
<dbReference type="InterPro" id="IPR015915">
    <property type="entry name" value="Kelch-typ_b-propeller"/>
</dbReference>